<dbReference type="GO" id="GO:0007165">
    <property type="term" value="P:signal transduction"/>
    <property type="evidence" value="ECO:0007669"/>
    <property type="project" value="InterPro"/>
</dbReference>
<evidence type="ECO:0000259" key="1">
    <source>
        <dbReference type="SMART" id="SM00255"/>
    </source>
</evidence>
<dbReference type="AlphaFoldDB" id="A0A8J2SI09"/>
<dbReference type="SMART" id="SM00255">
    <property type="entry name" value="TIR"/>
    <property type="match status" value="1"/>
</dbReference>
<dbReference type="Proteomes" id="UP000789595">
    <property type="component" value="Unassembled WGS sequence"/>
</dbReference>
<dbReference type="Gene3D" id="1.10.150.50">
    <property type="entry name" value="Transcription Factor, Ets-1"/>
    <property type="match status" value="1"/>
</dbReference>
<dbReference type="EMBL" id="CAKKNE010000003">
    <property type="protein sequence ID" value="CAH0372275.1"/>
    <property type="molecule type" value="Genomic_DNA"/>
</dbReference>
<organism evidence="2 3">
    <name type="scientific">Pelagomonas calceolata</name>
    <dbReference type="NCBI Taxonomy" id="35677"/>
    <lineage>
        <taxon>Eukaryota</taxon>
        <taxon>Sar</taxon>
        <taxon>Stramenopiles</taxon>
        <taxon>Ochrophyta</taxon>
        <taxon>Pelagophyceae</taxon>
        <taxon>Pelagomonadales</taxon>
        <taxon>Pelagomonadaceae</taxon>
        <taxon>Pelagomonas</taxon>
    </lineage>
</organism>
<accession>A0A8J2SI09</accession>
<sequence>MGAAASAPRQPLRELSADGVRDLVESLGPKFADLAKQLQENGYDGEVLADASDEDLDELFGELAVSKLQQKVLRNKLRKSLDERPAAPAVGLAGEGLLGVAKDLPWVAPVAFLIGAVVKAAQDAAALKEDAARFVRVVRGVESALQRAAADGKLTENASIREALEEALAHCHMLAREGTCVAMLLSDSATFEALQTKLHSACEACSVDTNLLVSESYDQAARLAKEVEALGGAEQVAADPKLRERITASLSAADQGIEVTAVAAPVEYVVEAYDCFLSHKRSDCQDLVARVHDRLTDAGYRVFIDREDLEELPKLKASVRASGKLVFFMSPKIFESDWCMLELCTAVDSGVDVLPVTVEGTTWGGGERVFPDAQVDVPESVEIQGQTYYPRAAAAKAFAHAIGLEHSRSYFDAFIEKLSKRLPAKSAEDLEAKFRAQDERAARYDAMEQQLKALTTMMQAVAQIRGDPNEQGGFDADKAVVAQLATPVIYNELTKKMPVPHTEPARLLALDEAGLTGEALEARIANNEELKGVVAEAMASSGDDVAWIGAIQGDKQTVIRGEFRDPAPDAIVDGFTGPREMTQCQHVIASGAARDVKCATSFEAGGDVLSMNAPEFTAIGKAGHAFGLIQALGERAMDESVPDAELLHGEELPTTVGGIRKMMGIMMDEETRYRGVPVKVCGENVCTLCTMGKGEGDVKQLEALAVRAGEILEKQMPKATPVTAQEPDAPATDDVGAWLKARRLGKFAEGLLGMGVECVEDLHDVEPEDCIALGMSHIQQNRLRKELAKLET</sequence>
<evidence type="ECO:0000313" key="2">
    <source>
        <dbReference type="EMBL" id="CAH0372275.1"/>
    </source>
</evidence>
<dbReference type="SUPFAM" id="SSF47769">
    <property type="entry name" value="SAM/Pointed domain"/>
    <property type="match status" value="1"/>
</dbReference>
<name>A0A8J2SI09_9STRA</name>
<evidence type="ECO:0000313" key="3">
    <source>
        <dbReference type="Proteomes" id="UP000789595"/>
    </source>
</evidence>
<dbReference type="Pfam" id="PF13676">
    <property type="entry name" value="TIR_2"/>
    <property type="match status" value="1"/>
</dbReference>
<dbReference type="OrthoDB" id="6078042at2759"/>
<dbReference type="InterPro" id="IPR000157">
    <property type="entry name" value="TIR_dom"/>
</dbReference>
<dbReference type="InterPro" id="IPR035897">
    <property type="entry name" value="Toll_tir_struct_dom_sf"/>
</dbReference>
<dbReference type="SUPFAM" id="SSF52200">
    <property type="entry name" value="Toll/Interleukin receptor TIR domain"/>
    <property type="match status" value="1"/>
</dbReference>
<reference evidence="2" key="1">
    <citation type="submission" date="2021-11" db="EMBL/GenBank/DDBJ databases">
        <authorList>
            <consortium name="Genoscope - CEA"/>
            <person name="William W."/>
        </authorList>
    </citation>
    <scope>NUCLEOTIDE SEQUENCE</scope>
</reference>
<dbReference type="InterPro" id="IPR013761">
    <property type="entry name" value="SAM/pointed_sf"/>
</dbReference>
<protein>
    <recommendedName>
        <fullName evidence="1">TIR domain-containing protein</fullName>
    </recommendedName>
</protein>
<gene>
    <name evidence="2" type="ORF">PECAL_3P22580</name>
</gene>
<proteinExistence type="predicted"/>
<feature type="domain" description="TIR" evidence="1">
    <location>
        <begin position="272"/>
        <end position="401"/>
    </location>
</feature>
<keyword evidence="3" id="KW-1185">Reference proteome</keyword>
<comment type="caution">
    <text evidence="2">The sequence shown here is derived from an EMBL/GenBank/DDBJ whole genome shotgun (WGS) entry which is preliminary data.</text>
</comment>
<dbReference type="Gene3D" id="3.40.50.10140">
    <property type="entry name" value="Toll/interleukin-1 receptor homology (TIR) domain"/>
    <property type="match status" value="1"/>
</dbReference>